<dbReference type="OrthoDB" id="9786439at2"/>
<dbReference type="GO" id="GO:0005886">
    <property type="term" value="C:plasma membrane"/>
    <property type="evidence" value="ECO:0007669"/>
    <property type="project" value="UniProtKB-SubCell"/>
</dbReference>
<dbReference type="InterPro" id="IPR004776">
    <property type="entry name" value="Mem_transp_PIN-like"/>
</dbReference>
<comment type="similarity">
    <text evidence="2">Belongs to the auxin efflux carrier (TC 2.A.69) family.</text>
</comment>
<evidence type="ECO:0000256" key="2">
    <source>
        <dbReference type="ARBA" id="ARBA00010145"/>
    </source>
</evidence>
<evidence type="ECO:0000256" key="5">
    <source>
        <dbReference type="ARBA" id="ARBA00022692"/>
    </source>
</evidence>
<dbReference type="AlphaFoldDB" id="A0A1H4C9A3"/>
<feature type="transmembrane region" description="Helical" evidence="8">
    <location>
        <begin position="165"/>
        <end position="186"/>
    </location>
</feature>
<dbReference type="InterPro" id="IPR038770">
    <property type="entry name" value="Na+/solute_symporter_sf"/>
</dbReference>
<proteinExistence type="inferred from homology"/>
<feature type="transmembrane region" description="Helical" evidence="8">
    <location>
        <begin position="132"/>
        <end position="153"/>
    </location>
</feature>
<dbReference type="STRING" id="525918.SAMN05660964_01920"/>
<comment type="subcellular location">
    <subcellularLocation>
        <location evidence="1">Cell membrane</location>
        <topology evidence="1">Multi-pass membrane protein</topology>
    </subcellularLocation>
</comment>
<evidence type="ECO:0000313" key="10">
    <source>
        <dbReference type="Proteomes" id="UP000199397"/>
    </source>
</evidence>
<keyword evidence="3" id="KW-0813">Transport</keyword>
<dbReference type="RefSeq" id="WP_093067933.1">
    <property type="nucleotide sequence ID" value="NZ_FNQP01000009.1"/>
</dbReference>
<feature type="transmembrane region" description="Helical" evidence="8">
    <location>
        <begin position="235"/>
        <end position="253"/>
    </location>
</feature>
<evidence type="ECO:0000256" key="8">
    <source>
        <dbReference type="SAM" id="Phobius"/>
    </source>
</evidence>
<keyword evidence="6 8" id="KW-1133">Transmembrane helix</keyword>
<dbReference type="Proteomes" id="UP000199397">
    <property type="component" value="Unassembled WGS sequence"/>
</dbReference>
<evidence type="ECO:0000256" key="4">
    <source>
        <dbReference type="ARBA" id="ARBA00022475"/>
    </source>
</evidence>
<feature type="transmembrane region" description="Helical" evidence="8">
    <location>
        <begin position="6"/>
        <end position="29"/>
    </location>
</feature>
<evidence type="ECO:0000256" key="6">
    <source>
        <dbReference type="ARBA" id="ARBA00022989"/>
    </source>
</evidence>
<reference evidence="9 10" key="1">
    <citation type="submission" date="2016-10" db="EMBL/GenBank/DDBJ databases">
        <authorList>
            <person name="de Groot N.N."/>
        </authorList>
    </citation>
    <scope>NUCLEOTIDE SEQUENCE [LARGE SCALE GENOMIC DNA]</scope>
    <source>
        <strain evidence="9 10">DSM 21228</strain>
    </source>
</reference>
<gene>
    <name evidence="9" type="ORF">SAMN05660964_01920</name>
</gene>
<dbReference type="Pfam" id="PF03547">
    <property type="entry name" value="Mem_trans"/>
    <property type="match status" value="1"/>
</dbReference>
<accession>A0A1H4C9A3</accession>
<dbReference type="EMBL" id="FNQP01000009">
    <property type="protein sequence ID" value="SEA57005.1"/>
    <property type="molecule type" value="Genomic_DNA"/>
</dbReference>
<dbReference type="PANTHER" id="PTHR36838">
    <property type="entry name" value="AUXIN EFFLUX CARRIER FAMILY PROTEIN"/>
    <property type="match status" value="1"/>
</dbReference>
<keyword evidence="5 8" id="KW-0812">Transmembrane</keyword>
<name>A0A1H4C9A3_9GAMM</name>
<dbReference type="GO" id="GO:0055085">
    <property type="term" value="P:transmembrane transport"/>
    <property type="evidence" value="ECO:0007669"/>
    <property type="project" value="InterPro"/>
</dbReference>
<evidence type="ECO:0000313" key="9">
    <source>
        <dbReference type="EMBL" id="SEA57005.1"/>
    </source>
</evidence>
<keyword evidence="7 8" id="KW-0472">Membrane</keyword>
<evidence type="ECO:0000256" key="7">
    <source>
        <dbReference type="ARBA" id="ARBA00023136"/>
    </source>
</evidence>
<evidence type="ECO:0000256" key="3">
    <source>
        <dbReference type="ARBA" id="ARBA00022448"/>
    </source>
</evidence>
<organism evidence="9 10">
    <name type="scientific">Thiothrix caldifontis</name>
    <dbReference type="NCBI Taxonomy" id="525918"/>
    <lineage>
        <taxon>Bacteria</taxon>
        <taxon>Pseudomonadati</taxon>
        <taxon>Pseudomonadota</taxon>
        <taxon>Gammaproteobacteria</taxon>
        <taxon>Thiotrichales</taxon>
        <taxon>Thiotrichaceae</taxon>
        <taxon>Thiothrix</taxon>
    </lineage>
</organism>
<feature type="transmembrane region" description="Helical" evidence="8">
    <location>
        <begin position="41"/>
        <end position="60"/>
    </location>
</feature>
<feature type="transmembrane region" description="Helical" evidence="8">
    <location>
        <begin position="72"/>
        <end position="95"/>
    </location>
</feature>
<sequence>MLEFWNTILFSLSVTGPIFILLALGAWLRERQSISDAFIEAGSRLVFTWALPALLFVSIAKTHIDATTNFPLIAYGLVAMLVLFLLTEILVHFTVQPPEDRGVVVQSIFRSNMAIIGLAYCVNAYGEVALGAASLYVGILSILFNILGVITLSRSLHKHQGVGRMLRNIVTNPLIIGIVLALPFAWWDVRPPALLMKAGETLADMTLPLALLCTGASLDFHTLKQEMSKTLLATFSKLVLIPVLFTAGGWWLGFRGMDLGILLLMSSAPTAAASYVMARAMGGNATLAANTVVLTTLGSLLTTSLGVMILQGRSLM</sequence>
<keyword evidence="10" id="KW-1185">Reference proteome</keyword>
<evidence type="ECO:0000256" key="1">
    <source>
        <dbReference type="ARBA" id="ARBA00004651"/>
    </source>
</evidence>
<feature type="transmembrane region" description="Helical" evidence="8">
    <location>
        <begin position="259"/>
        <end position="278"/>
    </location>
</feature>
<feature type="transmembrane region" description="Helical" evidence="8">
    <location>
        <begin position="287"/>
        <end position="310"/>
    </location>
</feature>
<dbReference type="Gene3D" id="1.20.1530.20">
    <property type="match status" value="1"/>
</dbReference>
<dbReference type="PANTHER" id="PTHR36838:SF4">
    <property type="entry name" value="AUXIN EFFLUX CARRIER FAMILY PROTEIN"/>
    <property type="match status" value="1"/>
</dbReference>
<protein>
    <recommendedName>
        <fullName evidence="11">Transporter</fullName>
    </recommendedName>
</protein>
<evidence type="ECO:0008006" key="11">
    <source>
        <dbReference type="Google" id="ProtNLM"/>
    </source>
</evidence>
<keyword evidence="4" id="KW-1003">Cell membrane</keyword>